<reference evidence="2 3" key="1">
    <citation type="submission" date="2023-08" db="EMBL/GenBank/DDBJ databases">
        <title>A Necator americanus chromosomal reference genome.</title>
        <authorList>
            <person name="Ilik V."/>
            <person name="Petrzelkova K.J."/>
            <person name="Pardy F."/>
            <person name="Fuh T."/>
            <person name="Niatou-Singa F.S."/>
            <person name="Gouil Q."/>
            <person name="Baker L."/>
            <person name="Ritchie M.E."/>
            <person name="Jex A.R."/>
            <person name="Gazzola D."/>
            <person name="Li H."/>
            <person name="Toshio Fujiwara R."/>
            <person name="Zhan B."/>
            <person name="Aroian R.V."/>
            <person name="Pafco B."/>
            <person name="Schwarz E.M."/>
        </authorList>
    </citation>
    <scope>NUCLEOTIDE SEQUENCE [LARGE SCALE GENOMIC DNA]</scope>
    <source>
        <strain evidence="2 3">Aroian</strain>
        <tissue evidence="2">Whole animal</tissue>
    </source>
</reference>
<keyword evidence="1" id="KW-0812">Transmembrane</keyword>
<comment type="caution">
    <text evidence="2">The sequence shown here is derived from an EMBL/GenBank/DDBJ whole genome shotgun (WGS) entry which is preliminary data.</text>
</comment>
<protein>
    <submittedName>
        <fullName evidence="2">Uncharacterized protein</fullName>
    </submittedName>
</protein>
<dbReference type="Proteomes" id="UP001303046">
    <property type="component" value="Unassembled WGS sequence"/>
</dbReference>
<feature type="transmembrane region" description="Helical" evidence="1">
    <location>
        <begin position="12"/>
        <end position="35"/>
    </location>
</feature>
<gene>
    <name evidence="2" type="primary">Necator_chrII.g4765</name>
    <name evidence="2" type="ORF">RB195_016973</name>
</gene>
<evidence type="ECO:0000256" key="1">
    <source>
        <dbReference type="SAM" id="Phobius"/>
    </source>
</evidence>
<proteinExistence type="predicted"/>
<evidence type="ECO:0000313" key="3">
    <source>
        <dbReference type="Proteomes" id="UP001303046"/>
    </source>
</evidence>
<keyword evidence="1" id="KW-1133">Transmembrane helix</keyword>
<organism evidence="2 3">
    <name type="scientific">Necator americanus</name>
    <name type="common">Human hookworm</name>
    <dbReference type="NCBI Taxonomy" id="51031"/>
    <lineage>
        <taxon>Eukaryota</taxon>
        <taxon>Metazoa</taxon>
        <taxon>Ecdysozoa</taxon>
        <taxon>Nematoda</taxon>
        <taxon>Chromadorea</taxon>
        <taxon>Rhabditida</taxon>
        <taxon>Rhabditina</taxon>
        <taxon>Rhabditomorpha</taxon>
        <taxon>Strongyloidea</taxon>
        <taxon>Ancylostomatidae</taxon>
        <taxon>Bunostominae</taxon>
        <taxon>Necator</taxon>
    </lineage>
</organism>
<dbReference type="EMBL" id="JAVFWL010000002">
    <property type="protein sequence ID" value="KAK6732916.1"/>
    <property type="molecule type" value="Genomic_DNA"/>
</dbReference>
<keyword evidence="1" id="KW-0472">Membrane</keyword>
<accession>A0ABR1C4H0</accession>
<evidence type="ECO:0000313" key="2">
    <source>
        <dbReference type="EMBL" id="KAK6732916.1"/>
    </source>
</evidence>
<name>A0ABR1C4H0_NECAM</name>
<sequence length="66" mass="7668">MTQIDVKDNVDIMTPFLIFLGVGFLFGLILLYIHVKVVKSMTAERLSHIPKAKKVKEKKKKKKKRK</sequence>
<keyword evidence="3" id="KW-1185">Reference proteome</keyword>